<evidence type="ECO:0000256" key="2">
    <source>
        <dbReference type="ARBA" id="ARBA00023034"/>
    </source>
</evidence>
<dbReference type="Proteomes" id="UP000235371">
    <property type="component" value="Unassembled WGS sequence"/>
</dbReference>
<protein>
    <recommendedName>
        <fullName evidence="5">GRIP domain-containing protein</fullName>
    </recommendedName>
</protein>
<feature type="compositionally biased region" description="Polar residues" evidence="4">
    <location>
        <begin position="79"/>
        <end position="91"/>
    </location>
</feature>
<feature type="compositionally biased region" description="Low complexity" evidence="4">
    <location>
        <begin position="1"/>
        <end position="16"/>
    </location>
</feature>
<evidence type="ECO:0000256" key="4">
    <source>
        <dbReference type="SAM" id="MobiDB-lite"/>
    </source>
</evidence>
<feature type="compositionally biased region" description="Low complexity" evidence="4">
    <location>
        <begin position="577"/>
        <end position="594"/>
    </location>
</feature>
<evidence type="ECO:0000313" key="6">
    <source>
        <dbReference type="EMBL" id="PMD56720.1"/>
    </source>
</evidence>
<dbReference type="GO" id="GO:0007030">
    <property type="term" value="P:Golgi organization"/>
    <property type="evidence" value="ECO:0007669"/>
    <property type="project" value="TreeGrafter"/>
</dbReference>
<dbReference type="RefSeq" id="XP_024733624.1">
    <property type="nucleotide sequence ID" value="XM_024880665.1"/>
</dbReference>
<dbReference type="OrthoDB" id="425925at2759"/>
<dbReference type="GeneID" id="36588742"/>
<dbReference type="Gene3D" id="1.10.287.1490">
    <property type="match status" value="1"/>
</dbReference>
<dbReference type="GO" id="GO:0031267">
    <property type="term" value="F:small GTPase binding"/>
    <property type="evidence" value="ECO:0007669"/>
    <property type="project" value="TreeGrafter"/>
</dbReference>
<evidence type="ECO:0000313" key="7">
    <source>
        <dbReference type="Proteomes" id="UP000235371"/>
    </source>
</evidence>
<proteinExistence type="predicted"/>
<feature type="region of interest" description="Disordered" evidence="4">
    <location>
        <begin position="271"/>
        <end position="290"/>
    </location>
</feature>
<feature type="compositionally biased region" description="Basic and acidic residues" evidence="4">
    <location>
        <begin position="38"/>
        <end position="47"/>
    </location>
</feature>
<dbReference type="STRING" id="1095630.A0A2J6T122"/>
<organism evidence="6 7">
    <name type="scientific">Hyaloscypha bicolor E</name>
    <dbReference type="NCBI Taxonomy" id="1095630"/>
    <lineage>
        <taxon>Eukaryota</taxon>
        <taxon>Fungi</taxon>
        <taxon>Dikarya</taxon>
        <taxon>Ascomycota</taxon>
        <taxon>Pezizomycotina</taxon>
        <taxon>Leotiomycetes</taxon>
        <taxon>Helotiales</taxon>
        <taxon>Hyaloscyphaceae</taxon>
        <taxon>Hyaloscypha</taxon>
        <taxon>Hyaloscypha bicolor</taxon>
    </lineage>
</organism>
<feature type="compositionally biased region" description="Polar residues" evidence="4">
    <location>
        <begin position="542"/>
        <end position="556"/>
    </location>
</feature>
<feature type="compositionally biased region" description="Basic and acidic residues" evidence="4">
    <location>
        <begin position="271"/>
        <end position="283"/>
    </location>
</feature>
<dbReference type="InterPro" id="IPR000237">
    <property type="entry name" value="GRIP_dom"/>
</dbReference>
<dbReference type="AlphaFoldDB" id="A0A2J6T122"/>
<feature type="region of interest" description="Disordered" evidence="4">
    <location>
        <begin position="520"/>
        <end position="556"/>
    </location>
</feature>
<evidence type="ECO:0000256" key="3">
    <source>
        <dbReference type="ARBA" id="ARBA00023054"/>
    </source>
</evidence>
<keyword evidence="7" id="KW-1185">Reference proteome</keyword>
<dbReference type="GO" id="GO:0006888">
    <property type="term" value="P:endoplasmic reticulum to Golgi vesicle-mediated transport"/>
    <property type="evidence" value="ECO:0007669"/>
    <property type="project" value="TreeGrafter"/>
</dbReference>
<dbReference type="InterPro" id="IPR019459">
    <property type="entry name" value="GRAB"/>
</dbReference>
<evidence type="ECO:0000256" key="1">
    <source>
        <dbReference type="ARBA" id="ARBA00004555"/>
    </source>
</evidence>
<accession>A0A2J6T122</accession>
<gene>
    <name evidence="6" type="ORF">K444DRAFT_615127</name>
</gene>
<dbReference type="PANTHER" id="PTHR18921:SF2">
    <property type="entry name" value="THYROID RECEPTOR-INTERACTING PROTEIN 11"/>
    <property type="match status" value="1"/>
</dbReference>
<feature type="region of interest" description="Disordered" evidence="4">
    <location>
        <begin position="569"/>
        <end position="607"/>
    </location>
</feature>
<dbReference type="Pfam" id="PF10375">
    <property type="entry name" value="GRAB"/>
    <property type="match status" value="1"/>
</dbReference>
<feature type="domain" description="GRIP" evidence="5">
    <location>
        <begin position="472"/>
        <end position="523"/>
    </location>
</feature>
<sequence length="607" mass="67842">MSAVAPSDPSQAPSAAPKKKNNKKKKSGKAKTNGDITKGQENEKDTAPENGEGDGEVEESEHSPVDTPRESEFPEKLKQQTNGHSYDSTDNGHAVEPSSRTPEEGPPGKPNKSEGIATSKQTESSDDTSVRFEAMSQEREALRVEVERLRKALEDIRGKHTEEVSAIKSQHADALSTIQTTYSEEIITIKGQHSEELSIIKTELEESESAKDQAETQYQNLLGRVNTIKSSLGERLKADRAELQEAKEQIDELESQNETLQQRLKGLEGDVKQLEEESRESSKELSSLRNRHNLSQQNWVHEREDLIQQTRQLKEEAEAAKEAMGDWEVLAMEERSMREGAIEKMRDLEEQFSAQKEAYEAAVSERDSQAQALEGLQRALQEVQEARKRELREMVESYEEQVVALKKLVQESDSRAVEAEATKGSLQTEVDRLIPFEKEIKEKNLLIGKLRHEAIVLNDHLTKALRFLKKAKPEDNVDRQIVTNHFLHFLALDRSDPKKFQILQLIAALLNWTDEQKEQAGLARPGASNSSLRLPMSPFHRTPSTPSLSTEFFTESPANKESLAELWTGFLERSAEEGSTTGSRSGSVSSAAPRPETRGGEGSSRGS</sequence>
<name>A0A2J6T122_9HELO</name>
<dbReference type="PANTHER" id="PTHR18921">
    <property type="entry name" value="MYOSIN HEAVY CHAIN - RELATED"/>
    <property type="match status" value="1"/>
</dbReference>
<dbReference type="GO" id="GO:0005794">
    <property type="term" value="C:Golgi apparatus"/>
    <property type="evidence" value="ECO:0007669"/>
    <property type="project" value="UniProtKB-SubCell"/>
</dbReference>
<feature type="compositionally biased region" description="Basic residues" evidence="4">
    <location>
        <begin position="17"/>
        <end position="29"/>
    </location>
</feature>
<keyword evidence="2" id="KW-0333">Golgi apparatus</keyword>
<dbReference type="EMBL" id="KZ613847">
    <property type="protein sequence ID" value="PMD56720.1"/>
    <property type="molecule type" value="Genomic_DNA"/>
</dbReference>
<comment type="subcellular location">
    <subcellularLocation>
        <location evidence="1">Golgi apparatus</location>
    </subcellularLocation>
</comment>
<feature type="compositionally biased region" description="Basic and acidic residues" evidence="4">
    <location>
        <begin position="60"/>
        <end position="78"/>
    </location>
</feature>
<feature type="region of interest" description="Disordered" evidence="4">
    <location>
        <begin position="1"/>
        <end position="140"/>
    </location>
</feature>
<dbReference type="InParanoid" id="A0A2J6T122"/>
<dbReference type="PROSITE" id="PS50913">
    <property type="entry name" value="GRIP"/>
    <property type="match status" value="1"/>
</dbReference>
<keyword evidence="3" id="KW-0175">Coiled coil</keyword>
<reference evidence="6 7" key="1">
    <citation type="submission" date="2016-04" db="EMBL/GenBank/DDBJ databases">
        <title>A degradative enzymes factory behind the ericoid mycorrhizal symbiosis.</title>
        <authorList>
            <consortium name="DOE Joint Genome Institute"/>
            <person name="Martino E."/>
            <person name="Morin E."/>
            <person name="Grelet G."/>
            <person name="Kuo A."/>
            <person name="Kohler A."/>
            <person name="Daghino S."/>
            <person name="Barry K."/>
            <person name="Choi C."/>
            <person name="Cichocki N."/>
            <person name="Clum A."/>
            <person name="Copeland A."/>
            <person name="Hainaut M."/>
            <person name="Haridas S."/>
            <person name="Labutti K."/>
            <person name="Lindquist E."/>
            <person name="Lipzen A."/>
            <person name="Khouja H.-R."/>
            <person name="Murat C."/>
            <person name="Ohm R."/>
            <person name="Olson A."/>
            <person name="Spatafora J."/>
            <person name="Veneault-Fourrey C."/>
            <person name="Henrissat B."/>
            <person name="Grigoriev I."/>
            <person name="Martin F."/>
            <person name="Perotto S."/>
        </authorList>
    </citation>
    <scope>NUCLEOTIDE SEQUENCE [LARGE SCALE GENOMIC DNA]</scope>
    <source>
        <strain evidence="6 7">E</strain>
    </source>
</reference>
<evidence type="ECO:0000259" key="5">
    <source>
        <dbReference type="PROSITE" id="PS50913"/>
    </source>
</evidence>